<gene>
    <name evidence="1" type="ORF">EBQ24_12320</name>
</gene>
<comment type="caution">
    <text evidence="1">The sequence shown here is derived from an EMBL/GenBank/DDBJ whole genome shotgun (WGS) entry which is preliminary data.</text>
</comment>
<dbReference type="NCBIfam" id="NF047389">
    <property type="entry name" value="ATPase_Sll1717"/>
    <property type="match status" value="1"/>
</dbReference>
<dbReference type="AlphaFoldDB" id="A0A3M6QLT5"/>
<proteinExistence type="predicted"/>
<sequence>MPEFCFRTSVRPNVWAIVKREYEALSHVEQYIADLNWTLNDFHTLIAKRIEGYLVRTNQWDDYTATSRTDKKSLISCVFADPMPWGREKFRSPVIILYTLARHRPRWLIELWKVAANSAVKSRRKLISYDDIKDELEKFGKRRIEDAVAEFRSQCPEIEELLVAFVGQPERFTTDQLIKAIQNRVLQMVHPRIVGVPGTPSARETAHFLYQIGFLTARKDLGNDEYEHLSYAENPALLNARTNIDQGHSWEIHPVFRQALKLKNF</sequence>
<evidence type="ECO:0000313" key="2">
    <source>
        <dbReference type="Proteomes" id="UP000281171"/>
    </source>
</evidence>
<dbReference type="InterPro" id="IPR059206">
    <property type="entry name" value="Sll1717-like"/>
</dbReference>
<reference evidence="1 2" key="1">
    <citation type="submission" date="2018-10" db="EMBL/GenBank/DDBJ databases">
        <title>Comamonadaceae CDC group NO-1 genome sequencing and assembly.</title>
        <authorList>
            <person name="Bernier A.-M."/>
            <person name="Bernard K."/>
        </authorList>
    </citation>
    <scope>NUCLEOTIDE SEQUENCE [LARGE SCALE GENOMIC DNA]</scope>
    <source>
        <strain evidence="1 2">NML180581</strain>
    </source>
</reference>
<evidence type="ECO:0000313" key="1">
    <source>
        <dbReference type="EMBL" id="RMX04033.1"/>
    </source>
</evidence>
<protein>
    <submittedName>
        <fullName evidence="1">Uncharacterized protein</fullName>
    </submittedName>
</protein>
<dbReference type="EMBL" id="RDQK01000046">
    <property type="protein sequence ID" value="RMX04033.1"/>
    <property type="molecule type" value="Genomic_DNA"/>
</dbReference>
<dbReference type="Proteomes" id="UP000281171">
    <property type="component" value="Unassembled WGS sequence"/>
</dbReference>
<name>A0A3M6QLT5_9BURK</name>
<accession>A0A3M6QLT5</accession>
<organism evidence="1 2">
    <name type="scientific">Allofranklinella schreckenbergeri</name>
    <dbReference type="NCBI Taxonomy" id="1076744"/>
    <lineage>
        <taxon>Bacteria</taxon>
        <taxon>Pseudomonadati</taxon>
        <taxon>Pseudomonadota</taxon>
        <taxon>Betaproteobacteria</taxon>
        <taxon>Burkholderiales</taxon>
        <taxon>Comamonadaceae</taxon>
        <taxon>Allofranklinella</taxon>
    </lineage>
</organism>